<dbReference type="InterPro" id="IPR051606">
    <property type="entry name" value="Polyketide_Oxido-like"/>
</dbReference>
<dbReference type="GO" id="GO:0004074">
    <property type="term" value="F:biliverdin reductase [NAD(P)H] activity"/>
    <property type="evidence" value="ECO:0007669"/>
    <property type="project" value="TreeGrafter"/>
</dbReference>
<sequence>MPIPLLPTLTAHLGSALDPEAVKNTIVGANTIIVTLGLPIQFSHCSFFSQATKNIIDAMLGWNPKAYLLVVTGIGAGDSKGHGSFFYAYFTRPFLLRALYKDKDRQENLVKKSALDWSICRPGFLTNGPLTGVYRVLEDLTDVRAENISRFDCADYLIREATYRNYLKKTTLVG</sequence>
<evidence type="ECO:0000313" key="3">
    <source>
        <dbReference type="Proteomes" id="UP000245133"/>
    </source>
</evidence>
<keyword evidence="3" id="KW-1185">Reference proteome</keyword>
<evidence type="ECO:0000313" key="2">
    <source>
        <dbReference type="EMBL" id="GBF51884.1"/>
    </source>
</evidence>
<dbReference type="Gene3D" id="3.40.50.720">
    <property type="entry name" value="NAD(P)-binding Rossmann-like Domain"/>
    <property type="match status" value="1"/>
</dbReference>
<evidence type="ECO:0000259" key="1">
    <source>
        <dbReference type="Pfam" id="PF13460"/>
    </source>
</evidence>
<dbReference type="InterPro" id="IPR016040">
    <property type="entry name" value="NAD(P)-bd_dom"/>
</dbReference>
<dbReference type="PANTHER" id="PTHR43355:SF2">
    <property type="entry name" value="FLAVIN REDUCTASE (NADPH)"/>
    <property type="match status" value="1"/>
</dbReference>
<dbReference type="GO" id="GO:0042602">
    <property type="term" value="F:riboflavin reductase (NADPH) activity"/>
    <property type="evidence" value="ECO:0007669"/>
    <property type="project" value="TreeGrafter"/>
</dbReference>
<dbReference type="Proteomes" id="UP000245133">
    <property type="component" value="Unassembled WGS sequence"/>
</dbReference>
<gene>
    <name evidence="2" type="ORF">LPTSP4_34220</name>
</gene>
<protein>
    <submittedName>
        <fullName evidence="2">Putative NADH-flavin reductase</fullName>
    </submittedName>
</protein>
<proteinExistence type="predicted"/>
<organism evidence="2 3">
    <name type="scientific">Leptospira ryugenii</name>
    <dbReference type="NCBI Taxonomy" id="1917863"/>
    <lineage>
        <taxon>Bacteria</taxon>
        <taxon>Pseudomonadati</taxon>
        <taxon>Spirochaetota</taxon>
        <taxon>Spirochaetia</taxon>
        <taxon>Leptospirales</taxon>
        <taxon>Leptospiraceae</taxon>
        <taxon>Leptospira</taxon>
    </lineage>
</organism>
<reference evidence="2 3" key="1">
    <citation type="submission" date="2018-02" db="EMBL/GenBank/DDBJ databases">
        <title>Novel Leptospira species isolated from soil and water in Japan.</title>
        <authorList>
            <person name="Nakao R."/>
            <person name="Masuzawa T."/>
        </authorList>
    </citation>
    <scope>NUCLEOTIDE SEQUENCE [LARGE SCALE GENOMIC DNA]</scope>
    <source>
        <strain evidence="2 3">YH101</strain>
    </source>
</reference>
<dbReference type="PANTHER" id="PTHR43355">
    <property type="entry name" value="FLAVIN REDUCTASE (NADPH)"/>
    <property type="match status" value="1"/>
</dbReference>
<dbReference type="EMBL" id="BFBB01000009">
    <property type="protein sequence ID" value="GBF51884.1"/>
    <property type="molecule type" value="Genomic_DNA"/>
</dbReference>
<dbReference type="AlphaFoldDB" id="A0A2P2E4U2"/>
<feature type="domain" description="NAD(P)-binding" evidence="1">
    <location>
        <begin position="8"/>
        <end position="159"/>
    </location>
</feature>
<accession>A0A2P2E4U2</accession>
<dbReference type="InterPro" id="IPR036291">
    <property type="entry name" value="NAD(P)-bd_dom_sf"/>
</dbReference>
<dbReference type="SUPFAM" id="SSF51735">
    <property type="entry name" value="NAD(P)-binding Rossmann-fold domains"/>
    <property type="match status" value="1"/>
</dbReference>
<comment type="caution">
    <text evidence="2">The sequence shown here is derived from an EMBL/GenBank/DDBJ whole genome shotgun (WGS) entry which is preliminary data.</text>
</comment>
<dbReference type="Pfam" id="PF13460">
    <property type="entry name" value="NAD_binding_10"/>
    <property type="match status" value="1"/>
</dbReference>
<name>A0A2P2E4U2_9LEPT</name>